<keyword evidence="1" id="KW-1133">Transmembrane helix</keyword>
<comment type="caution">
    <text evidence="2">The sequence shown here is derived from an EMBL/GenBank/DDBJ whole genome shotgun (WGS) entry which is preliminary data.</text>
</comment>
<keyword evidence="1" id="KW-0472">Membrane</keyword>
<sequence>MKFRREWVLRNLAIPFLLLFILFFVLGDIVGKPNNLPGTDTYWHVTLIDEAHDRLIAGEPIGPISESINGGITYLYDTDTTYPQFTYLVSLLISIFTGNAGITFGLMMFLASAVAQLSFYFGFR</sequence>
<evidence type="ECO:0000256" key="1">
    <source>
        <dbReference type="SAM" id="Phobius"/>
    </source>
</evidence>
<protein>
    <recommendedName>
        <fullName evidence="4">ABC transporter permease</fullName>
    </recommendedName>
</protein>
<evidence type="ECO:0000313" key="3">
    <source>
        <dbReference type="Proteomes" id="UP001321249"/>
    </source>
</evidence>
<dbReference type="Proteomes" id="UP001321249">
    <property type="component" value="Unassembled WGS sequence"/>
</dbReference>
<evidence type="ECO:0000313" key="2">
    <source>
        <dbReference type="EMBL" id="MDG0868200.1"/>
    </source>
</evidence>
<dbReference type="EMBL" id="WMBE01000014">
    <property type="protein sequence ID" value="MDG0868200.1"/>
    <property type="molecule type" value="Genomic_DNA"/>
</dbReference>
<dbReference type="RefSeq" id="WP_342827275.1">
    <property type="nucleotide sequence ID" value="NZ_WMBD01000009.1"/>
</dbReference>
<reference evidence="2 3" key="1">
    <citation type="submission" date="2019-11" db="EMBL/GenBank/DDBJ databases">
        <authorList>
            <person name="Cho J.-C."/>
        </authorList>
    </citation>
    <scope>NUCLEOTIDE SEQUENCE [LARGE SCALE GENOMIC DNA]</scope>
    <source>
        <strain evidence="2 3">JH702</strain>
    </source>
</reference>
<evidence type="ECO:0008006" key="4">
    <source>
        <dbReference type="Google" id="ProtNLM"/>
    </source>
</evidence>
<keyword evidence="1" id="KW-0812">Transmembrane</keyword>
<name>A0ABD4XU89_9CHLR</name>
<feature type="non-terminal residue" evidence="2">
    <location>
        <position position="124"/>
    </location>
</feature>
<dbReference type="AlphaFoldDB" id="A0ABD4XU89"/>
<accession>A0ABD4XU89</accession>
<organism evidence="2 3">
    <name type="scientific">Candidatus Lucifugimonas marina</name>
    <dbReference type="NCBI Taxonomy" id="3038979"/>
    <lineage>
        <taxon>Bacteria</taxon>
        <taxon>Bacillati</taxon>
        <taxon>Chloroflexota</taxon>
        <taxon>Dehalococcoidia</taxon>
        <taxon>SAR202 cluster</taxon>
        <taxon>Candidatus Lucifugimonadales</taxon>
        <taxon>Candidatus Lucifugimonadaceae</taxon>
        <taxon>Candidatus Lucifugimonas</taxon>
    </lineage>
</organism>
<gene>
    <name evidence="2" type="ORF">GKO46_14150</name>
</gene>
<proteinExistence type="predicted"/>
<feature type="transmembrane region" description="Helical" evidence="1">
    <location>
        <begin position="85"/>
        <end position="115"/>
    </location>
</feature>